<evidence type="ECO:0000313" key="1">
    <source>
        <dbReference type="EMBL" id="GEQ13982.1"/>
    </source>
</evidence>
<dbReference type="AlphaFoldDB" id="A0A512T182"/>
<evidence type="ECO:0000313" key="2">
    <source>
        <dbReference type="Proteomes" id="UP000321793"/>
    </source>
</evidence>
<dbReference type="EMBL" id="BKBA01000008">
    <property type="protein sequence ID" value="GEQ13982.1"/>
    <property type="molecule type" value="Genomic_DNA"/>
</dbReference>
<accession>A0A512T182</accession>
<name>A0A512T182_9MICO</name>
<dbReference type="PANTHER" id="PTHR36152:SF5">
    <property type="entry name" value="PROTEIN HCP1"/>
    <property type="match status" value="1"/>
</dbReference>
<sequence length="163" mass="17455">MTLSIFARIGDIKGESHDSRHRDEIEVLSWLWGLSQSTTAGRPGGAGGGGGRTGRPTVHGLTFTHSVDRASPLLMKACARGEHIRDATITVRKAGSGQHDYLVVTLTDALVSSVSTNVDAEAGTTIEVVVLEFGKVDIEYRPQKPDGSLDTGIHFTHDQKAQH</sequence>
<dbReference type="RefSeq" id="WP_186828000.1">
    <property type="nucleotide sequence ID" value="NZ_BAABDN010000001.1"/>
</dbReference>
<comment type="caution">
    <text evidence="1">The sequence shown here is derived from an EMBL/GenBank/DDBJ whole genome shotgun (WGS) entry which is preliminary data.</text>
</comment>
<dbReference type="NCBIfam" id="TIGR03344">
    <property type="entry name" value="VI_effect_Hcp1"/>
    <property type="match status" value="1"/>
</dbReference>
<organism evidence="1 2">
    <name type="scientific">Knoellia locipacati</name>
    <dbReference type="NCBI Taxonomy" id="882824"/>
    <lineage>
        <taxon>Bacteria</taxon>
        <taxon>Bacillati</taxon>
        <taxon>Actinomycetota</taxon>
        <taxon>Actinomycetes</taxon>
        <taxon>Micrococcales</taxon>
        <taxon>Intrasporangiaceae</taxon>
        <taxon>Knoellia</taxon>
    </lineage>
</organism>
<protein>
    <submittedName>
        <fullName evidence="1">Protein hcp1</fullName>
    </submittedName>
</protein>
<dbReference type="Proteomes" id="UP000321793">
    <property type="component" value="Unassembled WGS sequence"/>
</dbReference>
<dbReference type="SUPFAM" id="SSF141452">
    <property type="entry name" value="Hcp1-like"/>
    <property type="match status" value="1"/>
</dbReference>
<proteinExistence type="predicted"/>
<dbReference type="Pfam" id="PF05638">
    <property type="entry name" value="T6SS_HCP"/>
    <property type="match status" value="1"/>
</dbReference>
<dbReference type="InterPro" id="IPR036624">
    <property type="entry name" value="Hcp1-lik_sf"/>
</dbReference>
<gene>
    <name evidence="1" type="primary">hcp1</name>
    <name evidence="1" type="ORF">KLO01_20290</name>
</gene>
<dbReference type="InterPro" id="IPR053165">
    <property type="entry name" value="HSI-I_assembly_Hcp1"/>
</dbReference>
<dbReference type="InterPro" id="IPR008514">
    <property type="entry name" value="T6SS_Hcp"/>
</dbReference>
<keyword evidence="2" id="KW-1185">Reference proteome</keyword>
<dbReference type="PANTHER" id="PTHR36152">
    <property type="entry name" value="CYTOPLASMIC PROTEIN-RELATED"/>
    <property type="match status" value="1"/>
</dbReference>
<dbReference type="Gene3D" id="2.30.110.20">
    <property type="entry name" value="Hcp1-like"/>
    <property type="match status" value="1"/>
</dbReference>
<reference evidence="1 2" key="1">
    <citation type="submission" date="2019-07" db="EMBL/GenBank/DDBJ databases">
        <title>Whole genome shotgun sequence of Knoellia locipacati NBRC 109775.</title>
        <authorList>
            <person name="Hosoyama A."/>
            <person name="Uohara A."/>
            <person name="Ohji S."/>
            <person name="Ichikawa N."/>
        </authorList>
    </citation>
    <scope>NUCLEOTIDE SEQUENCE [LARGE SCALE GENOMIC DNA]</scope>
    <source>
        <strain evidence="1 2">NBRC 109775</strain>
    </source>
</reference>